<dbReference type="AlphaFoldDB" id="A0A5B7I0G8"/>
<reference evidence="9 10" key="1">
    <citation type="submission" date="2019-05" db="EMBL/GenBank/DDBJ databases">
        <title>Another draft genome of Portunus trituberculatus and its Hox gene families provides insights of decapod evolution.</title>
        <authorList>
            <person name="Jeong J.-H."/>
            <person name="Song I."/>
            <person name="Kim S."/>
            <person name="Choi T."/>
            <person name="Kim D."/>
            <person name="Ryu S."/>
            <person name="Kim W."/>
        </authorList>
    </citation>
    <scope>NUCLEOTIDE SEQUENCE [LARGE SCALE GENOMIC DNA]</scope>
    <source>
        <tissue evidence="9">Muscle</tissue>
    </source>
</reference>
<dbReference type="SUPFAM" id="SSF57424">
    <property type="entry name" value="LDL receptor-like module"/>
    <property type="match status" value="2"/>
</dbReference>
<dbReference type="CDD" id="cd00112">
    <property type="entry name" value="LDLa"/>
    <property type="match status" value="2"/>
</dbReference>
<dbReference type="OrthoDB" id="10047962at2759"/>
<dbReference type="PANTHER" id="PTHR24270">
    <property type="entry name" value="LOW-DENSITY LIPOPROTEIN RECEPTOR-RELATED"/>
    <property type="match status" value="1"/>
</dbReference>
<keyword evidence="5" id="KW-1133">Transmembrane helix</keyword>
<keyword evidence="3" id="KW-0812">Transmembrane</keyword>
<comment type="caution">
    <text evidence="9">The sequence shown here is derived from an EMBL/GenBank/DDBJ whole genome shotgun (WGS) entry which is preliminary data.</text>
</comment>
<dbReference type="InterPro" id="IPR002172">
    <property type="entry name" value="LDrepeatLR_classA_rpt"/>
</dbReference>
<evidence type="ECO:0000313" key="10">
    <source>
        <dbReference type="Proteomes" id="UP000324222"/>
    </source>
</evidence>
<name>A0A5B7I0G8_PORTR</name>
<proteinExistence type="predicted"/>
<dbReference type="PROSITE" id="PS50068">
    <property type="entry name" value="LDLRA_2"/>
    <property type="match status" value="2"/>
</dbReference>
<evidence type="ECO:0000313" key="9">
    <source>
        <dbReference type="EMBL" id="MPC75615.1"/>
    </source>
</evidence>
<keyword evidence="7 8" id="KW-1015">Disulfide bond</keyword>
<evidence type="ECO:0000256" key="7">
    <source>
        <dbReference type="ARBA" id="ARBA00023157"/>
    </source>
</evidence>
<evidence type="ECO:0000256" key="4">
    <source>
        <dbReference type="ARBA" id="ARBA00022737"/>
    </source>
</evidence>
<feature type="disulfide bond" evidence="8">
    <location>
        <begin position="18"/>
        <end position="36"/>
    </location>
</feature>
<evidence type="ECO:0000256" key="2">
    <source>
        <dbReference type="ARBA" id="ARBA00004308"/>
    </source>
</evidence>
<feature type="disulfide bond" evidence="8">
    <location>
        <begin position="30"/>
        <end position="45"/>
    </location>
</feature>
<comment type="subcellular location">
    <subcellularLocation>
        <location evidence="2">Endomembrane system</location>
    </subcellularLocation>
    <subcellularLocation>
        <location evidence="1">Membrane</location>
        <topology evidence="1">Single-pass membrane protein</topology>
    </subcellularLocation>
</comment>
<dbReference type="SMART" id="SM00192">
    <property type="entry name" value="LDLa"/>
    <property type="match status" value="2"/>
</dbReference>
<dbReference type="EMBL" id="VSRR010041503">
    <property type="protein sequence ID" value="MPC75615.1"/>
    <property type="molecule type" value="Genomic_DNA"/>
</dbReference>
<organism evidence="9 10">
    <name type="scientific">Portunus trituberculatus</name>
    <name type="common">Swimming crab</name>
    <name type="synonym">Neptunus trituberculatus</name>
    <dbReference type="NCBI Taxonomy" id="210409"/>
    <lineage>
        <taxon>Eukaryota</taxon>
        <taxon>Metazoa</taxon>
        <taxon>Ecdysozoa</taxon>
        <taxon>Arthropoda</taxon>
        <taxon>Crustacea</taxon>
        <taxon>Multicrustacea</taxon>
        <taxon>Malacostraca</taxon>
        <taxon>Eumalacostraca</taxon>
        <taxon>Eucarida</taxon>
        <taxon>Decapoda</taxon>
        <taxon>Pleocyemata</taxon>
        <taxon>Brachyura</taxon>
        <taxon>Eubrachyura</taxon>
        <taxon>Portunoidea</taxon>
        <taxon>Portunidae</taxon>
        <taxon>Portuninae</taxon>
        <taxon>Portunus</taxon>
    </lineage>
</organism>
<evidence type="ECO:0000256" key="3">
    <source>
        <dbReference type="ARBA" id="ARBA00022692"/>
    </source>
</evidence>
<feature type="disulfide bond" evidence="8">
    <location>
        <begin position="66"/>
        <end position="81"/>
    </location>
</feature>
<dbReference type="InterPro" id="IPR036055">
    <property type="entry name" value="LDL_receptor-like_sf"/>
</dbReference>
<comment type="caution">
    <text evidence="8">Lacks conserved residue(s) required for the propagation of feature annotation.</text>
</comment>
<feature type="disulfide bond" evidence="8">
    <location>
        <begin position="47"/>
        <end position="59"/>
    </location>
</feature>
<gene>
    <name evidence="9" type="primary">ST14_1</name>
    <name evidence="9" type="ORF">E2C01_070006</name>
</gene>
<dbReference type="InterPro" id="IPR023415">
    <property type="entry name" value="LDLR_class-A_CS"/>
</dbReference>
<dbReference type="PROSITE" id="PS01209">
    <property type="entry name" value="LDLRA_1"/>
    <property type="match status" value="1"/>
</dbReference>
<evidence type="ECO:0000256" key="1">
    <source>
        <dbReference type="ARBA" id="ARBA00004167"/>
    </source>
</evidence>
<dbReference type="Pfam" id="PF00057">
    <property type="entry name" value="Ldl_recept_a"/>
    <property type="match status" value="2"/>
</dbReference>
<dbReference type="GO" id="GO:0005886">
    <property type="term" value="C:plasma membrane"/>
    <property type="evidence" value="ECO:0007669"/>
    <property type="project" value="TreeGrafter"/>
</dbReference>
<keyword evidence="10" id="KW-1185">Reference proteome</keyword>
<keyword evidence="4" id="KW-0677">Repeat</keyword>
<dbReference type="InterPro" id="IPR050685">
    <property type="entry name" value="LDLR"/>
</dbReference>
<dbReference type="PRINTS" id="PR00261">
    <property type="entry name" value="LDLRECEPTOR"/>
</dbReference>
<dbReference type="GO" id="GO:0016192">
    <property type="term" value="P:vesicle-mediated transport"/>
    <property type="evidence" value="ECO:0007669"/>
    <property type="project" value="UniProtKB-ARBA"/>
</dbReference>
<dbReference type="Proteomes" id="UP000324222">
    <property type="component" value="Unassembled WGS sequence"/>
</dbReference>
<evidence type="ECO:0000256" key="8">
    <source>
        <dbReference type="PROSITE-ProRule" id="PRU00124"/>
    </source>
</evidence>
<dbReference type="GO" id="GO:0012505">
    <property type="term" value="C:endomembrane system"/>
    <property type="evidence" value="ECO:0007669"/>
    <property type="project" value="UniProtKB-SubCell"/>
</dbReference>
<dbReference type="Gene3D" id="4.10.400.10">
    <property type="entry name" value="Low-density Lipoprotein Receptor"/>
    <property type="match status" value="2"/>
</dbReference>
<feature type="disulfide bond" evidence="8">
    <location>
        <begin position="54"/>
        <end position="72"/>
    </location>
</feature>
<evidence type="ECO:0000256" key="6">
    <source>
        <dbReference type="ARBA" id="ARBA00023136"/>
    </source>
</evidence>
<accession>A0A5B7I0G8</accession>
<sequence length="99" mass="10144">MSQTARLSACGSDDVYLCASGDVICMVQVCDGVADCPDWEDEAGCACPGDTILCDDVICIDNTNVCDGVKDCADGTDEEHCGESGDGAAAGRVVTEDIL</sequence>
<protein>
    <submittedName>
        <fullName evidence="9">Suppressor of tumorigenicity 14 protein</fullName>
    </submittedName>
</protein>
<keyword evidence="6" id="KW-0472">Membrane</keyword>
<evidence type="ECO:0000256" key="5">
    <source>
        <dbReference type="ARBA" id="ARBA00022989"/>
    </source>
</evidence>